<evidence type="ECO:0000256" key="1">
    <source>
        <dbReference type="SAM" id="MobiDB-lite"/>
    </source>
</evidence>
<protein>
    <submittedName>
        <fullName evidence="2">Uncharacterized protein</fullName>
    </submittedName>
</protein>
<reference evidence="2 3" key="1">
    <citation type="journal article" date="2021" name="Elife">
        <title>Chloroplast acquisition without the gene transfer in kleptoplastic sea slugs, Plakobranchus ocellatus.</title>
        <authorList>
            <person name="Maeda T."/>
            <person name="Takahashi S."/>
            <person name="Yoshida T."/>
            <person name="Shimamura S."/>
            <person name="Takaki Y."/>
            <person name="Nagai Y."/>
            <person name="Toyoda A."/>
            <person name="Suzuki Y."/>
            <person name="Arimoto A."/>
            <person name="Ishii H."/>
            <person name="Satoh N."/>
            <person name="Nishiyama T."/>
            <person name="Hasebe M."/>
            <person name="Maruyama T."/>
            <person name="Minagawa J."/>
            <person name="Obokata J."/>
            <person name="Shigenobu S."/>
        </authorList>
    </citation>
    <scope>NUCLEOTIDE SEQUENCE [LARGE SCALE GENOMIC DNA]</scope>
</reference>
<evidence type="ECO:0000313" key="2">
    <source>
        <dbReference type="EMBL" id="GFO04693.1"/>
    </source>
</evidence>
<name>A0AAV4ADR9_9GAST</name>
<proteinExistence type="predicted"/>
<dbReference type="EMBL" id="BLXT01003741">
    <property type="protein sequence ID" value="GFO04693.1"/>
    <property type="molecule type" value="Genomic_DNA"/>
</dbReference>
<organism evidence="2 3">
    <name type="scientific">Plakobranchus ocellatus</name>
    <dbReference type="NCBI Taxonomy" id="259542"/>
    <lineage>
        <taxon>Eukaryota</taxon>
        <taxon>Metazoa</taxon>
        <taxon>Spiralia</taxon>
        <taxon>Lophotrochozoa</taxon>
        <taxon>Mollusca</taxon>
        <taxon>Gastropoda</taxon>
        <taxon>Heterobranchia</taxon>
        <taxon>Euthyneura</taxon>
        <taxon>Panpulmonata</taxon>
        <taxon>Sacoglossa</taxon>
        <taxon>Placobranchoidea</taxon>
        <taxon>Plakobranchidae</taxon>
        <taxon>Plakobranchus</taxon>
    </lineage>
</organism>
<gene>
    <name evidence="2" type="ORF">PoB_003119800</name>
</gene>
<keyword evidence="3" id="KW-1185">Reference proteome</keyword>
<evidence type="ECO:0000313" key="3">
    <source>
        <dbReference type="Proteomes" id="UP000735302"/>
    </source>
</evidence>
<comment type="caution">
    <text evidence="2">The sequence shown here is derived from an EMBL/GenBank/DDBJ whole genome shotgun (WGS) entry which is preliminary data.</text>
</comment>
<sequence length="84" mass="9208">MEPVHNKVISSFQALCQARAPESGLEPTTAGSQQISGWASYPLSHQHPTDLKAADKRCETCSQNWTSLKTEYKRQATENGSSTV</sequence>
<accession>A0AAV4ADR9</accession>
<dbReference type="AlphaFoldDB" id="A0AAV4ADR9"/>
<feature type="region of interest" description="Disordered" evidence="1">
    <location>
        <begin position="20"/>
        <end position="46"/>
    </location>
</feature>
<dbReference type="Proteomes" id="UP000735302">
    <property type="component" value="Unassembled WGS sequence"/>
</dbReference>